<dbReference type="Proteomes" id="UP001055247">
    <property type="component" value="Unassembled WGS sequence"/>
</dbReference>
<accession>A0AAV4ZRG1</accession>
<dbReference type="AlphaFoldDB" id="A0AAV4ZRG1"/>
<dbReference type="InterPro" id="IPR026349">
    <property type="entry name" value="CHP04255"/>
</dbReference>
<reference evidence="1" key="2">
    <citation type="submission" date="2021-08" db="EMBL/GenBank/DDBJ databases">
        <authorList>
            <person name="Tani A."/>
            <person name="Ola A."/>
            <person name="Ogura Y."/>
            <person name="Katsura K."/>
            <person name="Hayashi T."/>
        </authorList>
    </citation>
    <scope>NUCLEOTIDE SEQUENCE</scope>
    <source>
        <strain evidence="1">DSM 16372</strain>
    </source>
</reference>
<reference evidence="1" key="1">
    <citation type="journal article" date="2016" name="Front. Microbiol.">
        <title>Genome Sequence of the Piezophilic, Mesophilic Sulfate-Reducing Bacterium Desulfovibrio indicus J2T.</title>
        <authorList>
            <person name="Cao J."/>
            <person name="Maignien L."/>
            <person name="Shao Z."/>
            <person name="Alain K."/>
            <person name="Jebbar M."/>
        </authorList>
    </citation>
    <scope>NUCLEOTIDE SEQUENCE</scope>
    <source>
        <strain evidence="1">DSM 16372</strain>
    </source>
</reference>
<protein>
    <submittedName>
        <fullName evidence="1">Uncharacterized protein</fullName>
    </submittedName>
</protein>
<dbReference type="NCBIfam" id="TIGR04255">
    <property type="entry name" value="sporadTIGR04255"/>
    <property type="match status" value="1"/>
</dbReference>
<dbReference type="EMBL" id="BPQO01000021">
    <property type="protein sequence ID" value="GJD90744.1"/>
    <property type="molecule type" value="Genomic_DNA"/>
</dbReference>
<comment type="caution">
    <text evidence="1">The sequence shown here is derived from an EMBL/GenBank/DDBJ whole genome shotgun (WGS) entry which is preliminary data.</text>
</comment>
<evidence type="ECO:0000313" key="1">
    <source>
        <dbReference type="EMBL" id="GJD90744.1"/>
    </source>
</evidence>
<gene>
    <name evidence="1" type="ORF">BHAOGJBA_4286</name>
</gene>
<proteinExistence type="predicted"/>
<dbReference type="RefSeq" id="WP_238230998.1">
    <property type="nucleotide sequence ID" value="NZ_BPQO01000021.1"/>
</dbReference>
<evidence type="ECO:0000313" key="2">
    <source>
        <dbReference type="Proteomes" id="UP001055247"/>
    </source>
</evidence>
<name>A0AAV4ZRG1_9HYPH</name>
<keyword evidence="2" id="KW-1185">Reference proteome</keyword>
<sequence>MPAAMPEPRFRPVHDAHAIVEESTFFEFMPPLKQAMPALISLKDELRHDFPSHEILNMMQVQVFQQNQSQPQVTQPRVNEAAGINMQRFDADGTLASTISIAQETVTLDEYRYTRWHEVWPRQREHIAKIFARMSGTPSFMTGVGMRWTDQFIYEGEDEAYDAHELLDPTSAYLHPRAFTSGTRWHCHTGWFDADTTRGYEILNQVNLDAGAVNVQGAMRTAVTIGHAQILRANQAIDELAPFVPGNPSGLEALSALMEALHDGNKRLLRNLLTESMSTRIGLGLERAE</sequence>
<organism evidence="1 2">
    <name type="scientific">Methylobacterium hispanicum</name>
    <dbReference type="NCBI Taxonomy" id="270350"/>
    <lineage>
        <taxon>Bacteria</taxon>
        <taxon>Pseudomonadati</taxon>
        <taxon>Pseudomonadota</taxon>
        <taxon>Alphaproteobacteria</taxon>
        <taxon>Hyphomicrobiales</taxon>
        <taxon>Methylobacteriaceae</taxon>
        <taxon>Methylobacterium</taxon>
    </lineage>
</organism>